<gene>
    <name evidence="3" type="ORF">D6D12_10622</name>
</gene>
<evidence type="ECO:0000313" key="3">
    <source>
        <dbReference type="EMBL" id="THX19711.1"/>
    </source>
</evidence>
<protein>
    <recommendedName>
        <fullName evidence="2">Prion-inhibition and propagation HeLo domain-containing protein</fullName>
    </recommendedName>
</protein>
<feature type="region of interest" description="Disordered" evidence="1">
    <location>
        <begin position="364"/>
        <end position="384"/>
    </location>
</feature>
<evidence type="ECO:0000256" key="1">
    <source>
        <dbReference type="SAM" id="MobiDB-lite"/>
    </source>
</evidence>
<feature type="compositionally biased region" description="Acidic residues" evidence="1">
    <location>
        <begin position="546"/>
        <end position="556"/>
    </location>
</feature>
<evidence type="ECO:0000313" key="4">
    <source>
        <dbReference type="Proteomes" id="UP000310374"/>
    </source>
</evidence>
<reference evidence="3 4" key="1">
    <citation type="submission" date="2018-10" db="EMBL/GenBank/DDBJ databases">
        <title>Fifty Aureobasidium pullulans genomes reveal a recombining polyextremotolerant generalist.</title>
        <authorList>
            <person name="Gostincar C."/>
            <person name="Turk M."/>
            <person name="Zajc J."/>
            <person name="Gunde-Cimerman N."/>
        </authorList>
    </citation>
    <scope>NUCLEOTIDE SEQUENCE [LARGE SCALE GENOMIC DNA]</scope>
    <source>
        <strain evidence="3 4">EXF-10081</strain>
    </source>
</reference>
<dbReference type="PANTHER" id="PTHR37542:SF3">
    <property type="entry name" value="PRION-INHIBITION AND PROPAGATION HELO DOMAIN-CONTAINING PROTEIN"/>
    <property type="match status" value="1"/>
</dbReference>
<dbReference type="InterPro" id="IPR038305">
    <property type="entry name" value="HeLo_sf"/>
</dbReference>
<comment type="caution">
    <text evidence="3">The sequence shown here is derived from an EMBL/GenBank/DDBJ whole genome shotgun (WGS) entry which is preliminary data.</text>
</comment>
<evidence type="ECO:0000259" key="2">
    <source>
        <dbReference type="Pfam" id="PF14479"/>
    </source>
</evidence>
<dbReference type="Pfam" id="PF14479">
    <property type="entry name" value="HeLo"/>
    <property type="match status" value="1"/>
</dbReference>
<dbReference type="AlphaFoldDB" id="A0AB74JCU8"/>
<feature type="compositionally biased region" description="Acidic residues" evidence="1">
    <location>
        <begin position="564"/>
        <end position="578"/>
    </location>
</feature>
<sequence>MEAGGLGIGAVALAGLFNNVVDSYGYVRLGKQYARDFETSQAKLDLSRLQLSRWGEALGLASITESTQLPTALGSSDEMKKAKNALGNIYNLLDDAQHLSKRYEQRESRDAVATLNPDDLELHRRVQRIVTQRQRNTGFLKKAAWALYRKNDLENLVEDITDLTAQLVNLFPATKQRQQELSTAELSVLGDESIPFVKSIADDQDPLLATAAQEAMQAHGSTFFEPTTRHGAAAHHGDHIHQDYRGPTGDSSHTYHNALAEGKGINQRCGNVYGGMNSWSQPGYLAVHSGPAEGYRNIPLVDRNHSLKDVGRSRKASVANMELEKHNDREAVDAPTSFEAMTSRSLYEATDASMAYSENVQSFSSSARHSHRPPSSALPTEAESVMPDDIQPPHAQEAGVMSFDDVVRQSIASVDCDVQSLAESMKFSNLKDSASYEVAKAFKRVSTVSELYGHGLKAMKDDVFLRNHCLLLEYFYLGALADAETDSEKLVVRFLRSRIARQRISHWVLGKSDNPSSTMEISQLEPPLAGISISKWSEDVTSDAHDIEDDGNDDCEQLEHSFSDDEDSDSGIDEDDASELTPNAIPSLIVAADSLTNGQAFQVYQNNLARLVHNEPLAPHSLRAALKARNESKAIRLLGEETFAVTQVGFEFEWIAEALEMGLSPSDIIHVILGQELRAPWIFYDPPELETFPLNNTFHRTACAHDESALMSAGEHGHDPLCQRNIQNHRSSSLSPDAVSRVVTEMCGLAGVVPYLTPGIPWAGNVNFHDTSAKVTYGTLKTSRDADDTAGTVRQVLGTLDRVMTLTAWLQHHSFVCDHFVILRRTSDVVAVESIKIPFGQMTKLQAKLGLLATSMNAIDPSTAQSIFDLLEVFCGKFDSTETLGRPDLSNAIVDASALVVQALCLGMLTFSHACTGELNPFFLDHSLSSVSLNGADGRLSRHLMLSLHAETLTCMGDMINNPVMVFCCGESIPSVKHHLQTSLENLFELWGPGHLIIDRSKPPGRNICGAELGGGIIHRSSEDFALFHWSREVRTNPDAFAHGSRITSKEVITIGALYEINPICPFSGDLARKPAAEQALTRLNTMSRIHSLGTFGESWALKEVQAGLQTGQYAMFAVNATWVKSDSRTLKIEILSAPLDLNDLEAPWGVLVSICTGVALRVPLREAVAEVMVPIVSSWAEKPDQWQSLLGLGIVAELRKPSFRQWFDFLDTEKRRAVTGIVKHVLSKLCWTGINQAEEFVVANWSGQMQEVN</sequence>
<dbReference type="Gene3D" id="1.20.120.1020">
    <property type="entry name" value="Prion-inhibition and propagation, HeLo domain"/>
    <property type="match status" value="1"/>
</dbReference>
<dbReference type="InterPro" id="IPR029498">
    <property type="entry name" value="HeLo_dom"/>
</dbReference>
<name>A0AB74JCU8_AURPU</name>
<dbReference type="Proteomes" id="UP000310374">
    <property type="component" value="Unassembled WGS sequence"/>
</dbReference>
<proteinExistence type="predicted"/>
<feature type="region of interest" description="Disordered" evidence="1">
    <location>
        <begin position="543"/>
        <end position="578"/>
    </location>
</feature>
<accession>A0AB74JCU8</accession>
<dbReference type="PANTHER" id="PTHR37542">
    <property type="entry name" value="HELO DOMAIN-CONTAINING PROTEIN-RELATED"/>
    <property type="match status" value="1"/>
</dbReference>
<organism evidence="3 4">
    <name type="scientific">Aureobasidium pullulans</name>
    <name type="common">Black yeast</name>
    <name type="synonym">Pullularia pullulans</name>
    <dbReference type="NCBI Taxonomy" id="5580"/>
    <lineage>
        <taxon>Eukaryota</taxon>
        <taxon>Fungi</taxon>
        <taxon>Dikarya</taxon>
        <taxon>Ascomycota</taxon>
        <taxon>Pezizomycotina</taxon>
        <taxon>Dothideomycetes</taxon>
        <taxon>Dothideomycetidae</taxon>
        <taxon>Dothideales</taxon>
        <taxon>Saccotheciaceae</taxon>
        <taxon>Aureobasidium</taxon>
    </lineage>
</organism>
<feature type="domain" description="Prion-inhibition and propagation HeLo" evidence="2">
    <location>
        <begin position="5"/>
        <end position="191"/>
    </location>
</feature>
<dbReference type="EMBL" id="QZAT01000328">
    <property type="protein sequence ID" value="THX19711.1"/>
    <property type="molecule type" value="Genomic_DNA"/>
</dbReference>